<reference evidence="2 3" key="1">
    <citation type="submission" date="2020-06" db="EMBL/GenBank/DDBJ databases">
        <title>NJ-3-1, isolated from saline soil.</title>
        <authorList>
            <person name="Cui H.L."/>
            <person name="Shi X."/>
        </authorList>
    </citation>
    <scope>NUCLEOTIDE SEQUENCE [LARGE SCALE GENOMIC DNA]</scope>
    <source>
        <strain evidence="2 3">NJ-3-1</strain>
    </source>
</reference>
<keyword evidence="3" id="KW-1185">Reference proteome</keyword>
<dbReference type="RefSeq" id="WP_179267429.1">
    <property type="nucleotide sequence ID" value="NZ_CP058579.1"/>
</dbReference>
<dbReference type="Pfam" id="PF24035">
    <property type="entry name" value="DUF7344"/>
    <property type="match status" value="1"/>
</dbReference>
<evidence type="ECO:0000313" key="3">
    <source>
        <dbReference type="Proteomes" id="UP000509626"/>
    </source>
</evidence>
<dbReference type="Gene3D" id="1.10.10.10">
    <property type="entry name" value="Winged helix-like DNA-binding domain superfamily/Winged helix DNA-binding domain"/>
    <property type="match status" value="1"/>
</dbReference>
<name>A0A7D5QEQ3_9EURY</name>
<feature type="domain" description="DUF7344" evidence="1">
    <location>
        <begin position="15"/>
        <end position="91"/>
    </location>
</feature>
<organism evidence="2 3">
    <name type="scientific">Halorarum salinum</name>
    <dbReference type="NCBI Taxonomy" id="2743089"/>
    <lineage>
        <taxon>Archaea</taxon>
        <taxon>Methanobacteriati</taxon>
        <taxon>Methanobacteriota</taxon>
        <taxon>Stenosarchaea group</taxon>
        <taxon>Halobacteria</taxon>
        <taxon>Halobacteriales</taxon>
        <taxon>Haloferacaceae</taxon>
        <taxon>Halorarum</taxon>
    </lineage>
</organism>
<protein>
    <recommendedName>
        <fullName evidence="1">DUF7344 domain-containing protein</fullName>
    </recommendedName>
</protein>
<dbReference type="InterPro" id="IPR036388">
    <property type="entry name" value="WH-like_DNA-bd_sf"/>
</dbReference>
<dbReference type="GeneID" id="56036475"/>
<dbReference type="OrthoDB" id="247722at2157"/>
<dbReference type="Proteomes" id="UP000509626">
    <property type="component" value="Chromosome"/>
</dbReference>
<proteinExistence type="predicted"/>
<dbReference type="AlphaFoldDB" id="A0A7D5QEQ3"/>
<sequence length="111" mass="12709">MQRNRRDLRTGAALRLLASPRRRVVLRRLVDEEDGVASITELADAIVDAESPPTRQEPERVDRVVVDLHHAQLPKLADEHVVEYDARTGSVSYRPTESVEKLLRFLDEELE</sequence>
<dbReference type="KEGG" id="halu:HUG12_03410"/>
<dbReference type="EMBL" id="CP058579">
    <property type="protein sequence ID" value="QLG60843.1"/>
    <property type="molecule type" value="Genomic_DNA"/>
</dbReference>
<dbReference type="InterPro" id="IPR055768">
    <property type="entry name" value="DUF7344"/>
</dbReference>
<accession>A0A7D5QEQ3</accession>
<evidence type="ECO:0000259" key="1">
    <source>
        <dbReference type="Pfam" id="PF24035"/>
    </source>
</evidence>
<gene>
    <name evidence="2" type="ORF">HUG12_03410</name>
</gene>
<evidence type="ECO:0000313" key="2">
    <source>
        <dbReference type="EMBL" id="QLG60843.1"/>
    </source>
</evidence>